<keyword evidence="3" id="KW-1185">Reference proteome</keyword>
<dbReference type="PANTHER" id="PTHR12993:SF11">
    <property type="entry name" value="N-ACETYLGLUCOSAMINYL-PHOSPHATIDYLINOSITOL DE-N-ACETYLASE"/>
    <property type="match status" value="1"/>
</dbReference>
<keyword evidence="1" id="KW-0732">Signal</keyword>
<evidence type="ECO:0000313" key="2">
    <source>
        <dbReference type="EMBL" id="MCJ0742082.1"/>
    </source>
</evidence>
<dbReference type="EMBL" id="JALGBH010000001">
    <property type="protein sequence ID" value="MCJ0742082.1"/>
    <property type="molecule type" value="Genomic_DNA"/>
</dbReference>
<dbReference type="PANTHER" id="PTHR12993">
    <property type="entry name" value="N-ACETYLGLUCOSAMINYL-PHOSPHATIDYLINOSITOL DE-N-ACETYLASE-RELATED"/>
    <property type="match status" value="1"/>
</dbReference>
<accession>A0ABS9ZU30</accession>
<comment type="caution">
    <text evidence="2">The sequence shown here is derived from an EMBL/GenBank/DDBJ whole genome shotgun (WGS) entry which is preliminary data.</text>
</comment>
<dbReference type="Proteomes" id="UP001165460">
    <property type="component" value="Unassembled WGS sequence"/>
</dbReference>
<evidence type="ECO:0000256" key="1">
    <source>
        <dbReference type="SAM" id="SignalP"/>
    </source>
</evidence>
<dbReference type="InterPro" id="IPR029062">
    <property type="entry name" value="Class_I_gatase-like"/>
</dbReference>
<feature type="chain" id="PRO_5047174715" evidence="1">
    <location>
        <begin position="20"/>
        <end position="807"/>
    </location>
</feature>
<dbReference type="SUPFAM" id="SSF102588">
    <property type="entry name" value="LmbE-like"/>
    <property type="match status" value="1"/>
</dbReference>
<reference evidence="2" key="1">
    <citation type="submission" date="2022-03" db="EMBL/GenBank/DDBJ databases">
        <authorList>
            <person name="Woo C.Y."/>
        </authorList>
    </citation>
    <scope>NUCLEOTIDE SEQUENCE</scope>
    <source>
        <strain evidence="2">CYS-01</strain>
    </source>
</reference>
<dbReference type="InterPro" id="IPR024078">
    <property type="entry name" value="LmbE-like_dom_sf"/>
</dbReference>
<name>A0ABS9ZU30_9SPHI</name>
<dbReference type="InterPro" id="IPR003737">
    <property type="entry name" value="GlcNAc_PI_deacetylase-related"/>
</dbReference>
<proteinExistence type="predicted"/>
<sequence>MNVKRLFLAAMLLPCLVSAQMQMPGTLNAAEIAQDIASLSVKGSVLYIAAHPDDENTRLLAYLAKEAKVRTAYLSLTRGDGGQNLIGNEQAELLGQIRTQELLAARRVDGAGQFFSRANDFGFSKTSEETFKIWGKEQILADAVWIIRKFRPDVIITRFPEDERAGHGHHAASAIIAREAFVAAADPKRFPEQLKNGVSVWQAKRILWNTYNFGGNNTTAPDQLKINVGVYNSLLGRNYGEIAAISRTNHKSQGFGSALQRGEAFEFFSHTAGEPAKTSLFDGINITVGNKEIINLLAKIQQQYQLSQPAASLPDLLKLKKLAAKEQGFNHQLLDEVIAACAGLWAEAVVPEASYAVGDSVAVTVNAIYRGATPLKVKASVNGKSLDLQENRMSSIKYGIKANQSDITQPYYLKKEHPIGHYIIDQQEEVGYPENPNSLTAKAIFKLDNEQIELDLPILYKSTDPIKGELYQPLVIAPQVTATLSDQAYLFVNQQPKNIEVTLKSFTKNVEGELVPILPSGWKTSPEKINFKFNAKGDAQLVVFQITPSVASITGKLNLQVKTNGQTENKGLRTIRYDHIPNINLFPEATAKLEVADLKIAGKRIAYIDGAGDLVANALQQAGYQVVHLNPSQVLLNDLSTYDAIVTGIRFFNVNEEVKNIYPKLMEYVKNGGVLLEQYNVNNGLKSTNLGPYPFKLVNKRVTEEDAIITFTNPAHAALNYPNKITSKDFEGWVQERGLYFAEDIDPKYETVLKMNDTNEAANDGSLLIANYGKGKFVYTSLSFFRQLPAGVSGAYRLFANLLAKPL</sequence>
<evidence type="ECO:0000313" key="3">
    <source>
        <dbReference type="Proteomes" id="UP001165460"/>
    </source>
</evidence>
<dbReference type="Gene3D" id="3.40.50.10320">
    <property type="entry name" value="LmbE-like"/>
    <property type="match status" value="1"/>
</dbReference>
<dbReference type="SUPFAM" id="SSF52317">
    <property type="entry name" value="Class I glutamine amidotransferase-like"/>
    <property type="match status" value="1"/>
</dbReference>
<gene>
    <name evidence="2" type="ORF">MMF97_05095</name>
</gene>
<organism evidence="2 3">
    <name type="scientific">Pedobacter montanisoli</name>
    <dbReference type="NCBI Taxonomy" id="2923277"/>
    <lineage>
        <taxon>Bacteria</taxon>
        <taxon>Pseudomonadati</taxon>
        <taxon>Bacteroidota</taxon>
        <taxon>Sphingobacteriia</taxon>
        <taxon>Sphingobacteriales</taxon>
        <taxon>Sphingobacteriaceae</taxon>
        <taxon>Pedobacter</taxon>
    </lineage>
</organism>
<dbReference type="Pfam" id="PF02585">
    <property type="entry name" value="PIG-L"/>
    <property type="match status" value="1"/>
</dbReference>
<dbReference type="RefSeq" id="WP_243360250.1">
    <property type="nucleotide sequence ID" value="NZ_JALGBH010000001.1"/>
</dbReference>
<feature type="signal peptide" evidence="1">
    <location>
        <begin position="1"/>
        <end position="19"/>
    </location>
</feature>
<protein>
    <submittedName>
        <fullName evidence="2">PIG-L family deacetylase</fullName>
    </submittedName>
</protein>